<evidence type="ECO:0000313" key="1">
    <source>
        <dbReference type="EMBL" id="PSC72165.1"/>
    </source>
</evidence>
<dbReference type="SUPFAM" id="SSF52266">
    <property type="entry name" value="SGNH hydrolase"/>
    <property type="match status" value="1"/>
</dbReference>
<name>A0A2P6VDJ7_9CHLO</name>
<keyword evidence="2" id="KW-1185">Reference proteome</keyword>
<dbReference type="Proteomes" id="UP000239649">
    <property type="component" value="Unassembled WGS sequence"/>
</dbReference>
<accession>A0A2P6VDJ7</accession>
<organism evidence="1 2">
    <name type="scientific">Micractinium conductrix</name>
    <dbReference type="NCBI Taxonomy" id="554055"/>
    <lineage>
        <taxon>Eukaryota</taxon>
        <taxon>Viridiplantae</taxon>
        <taxon>Chlorophyta</taxon>
        <taxon>core chlorophytes</taxon>
        <taxon>Trebouxiophyceae</taxon>
        <taxon>Chlorellales</taxon>
        <taxon>Chlorellaceae</taxon>
        <taxon>Chlorella clade</taxon>
        <taxon>Micractinium</taxon>
    </lineage>
</organism>
<evidence type="ECO:0000313" key="2">
    <source>
        <dbReference type="Proteomes" id="UP000239649"/>
    </source>
</evidence>
<dbReference type="InterPro" id="IPR036514">
    <property type="entry name" value="SGNH_hydro_sf"/>
</dbReference>
<comment type="caution">
    <text evidence="1">The sequence shown here is derived from an EMBL/GenBank/DDBJ whole genome shotgun (WGS) entry which is preliminary data.</text>
</comment>
<reference evidence="1 2" key="1">
    <citation type="journal article" date="2018" name="Plant J.">
        <title>Genome sequences of Chlorella sorokiniana UTEX 1602 and Micractinium conductrix SAG 241.80: implications to maltose excretion by a green alga.</title>
        <authorList>
            <person name="Arriola M.B."/>
            <person name="Velmurugan N."/>
            <person name="Zhang Y."/>
            <person name="Plunkett M.H."/>
            <person name="Hondzo H."/>
            <person name="Barney B.M."/>
        </authorList>
    </citation>
    <scope>NUCLEOTIDE SEQUENCE [LARGE SCALE GENOMIC DNA]</scope>
    <source>
        <strain evidence="1 2">SAG 241.80</strain>
    </source>
</reference>
<dbReference type="Gene3D" id="3.40.50.1110">
    <property type="entry name" value="SGNH hydrolase"/>
    <property type="match status" value="1"/>
</dbReference>
<dbReference type="OrthoDB" id="544608at2759"/>
<proteinExistence type="predicted"/>
<dbReference type="PANTHER" id="PTHR34407">
    <property type="entry name" value="EXPRESSED PROTEIN"/>
    <property type="match status" value="1"/>
</dbReference>
<dbReference type="AlphaFoldDB" id="A0A2P6VDJ7"/>
<dbReference type="EMBL" id="LHPF02000011">
    <property type="protein sequence ID" value="PSC72165.1"/>
    <property type="molecule type" value="Genomic_DNA"/>
</dbReference>
<protein>
    <submittedName>
        <fullName evidence="1">Uncharacterized protein</fullName>
    </submittedName>
</protein>
<gene>
    <name evidence="1" type="ORF">C2E20_4409</name>
</gene>
<sequence length="528" mass="56410">MMLYTTADVPFSFDFTAINGLASGAEGEGEGEGEGGAGGVLGSVLDLHLDVKNHMFAGEALVLALLAASLGSAAAGCAQAAGAAGDSWTLVPAPLKLPWNPLMTDDEVRRGTQYGSGNGLARVAQKLLAKQPIKVVVLGGSVSDGGSLDNTGTSYTARLFSFINQTYPHADHKFINQAMPGANSGWYAPCVRTYVGNGADLVLVDFTVNDKATAEITSQERRSYEQLLRRLLRLPQQPAVVLLHHYAWMTAVGDGKRQGLYYGGPEMVFRELAQYYDLPSLSLRGAAWRQMQAGLTGFRVDKVARPQGVKVMAGFRAAAEPATWRNYVYRDTVQPGATGHQLLAELACAALIRALWEAESTLVVTRRADPRVTSLPPPMIPNEYDTSEYCRVQGAAQGAMVYQTGFIFREDRPEQKEQLDKHLGWTGYKTGATLTLKVDTRSGISGDSGPASVAVMHQRGRGQGSAVVTCAGGCKCAPAKLNSNTSNPALAFSKVELTTTQASRCLVKVTITSTGLKKLHIGGVWVNH</sequence>
<dbReference type="PANTHER" id="PTHR34407:SF1">
    <property type="entry name" value="SGNH HYDROLASE-TYPE ESTERASE DOMAIN-CONTAINING PROTEIN"/>
    <property type="match status" value="1"/>
</dbReference>